<dbReference type="AlphaFoldDB" id="A0A1K1P378"/>
<evidence type="ECO:0000256" key="1">
    <source>
        <dbReference type="SAM" id="Phobius"/>
    </source>
</evidence>
<keyword evidence="3" id="KW-1185">Reference proteome</keyword>
<dbReference type="EMBL" id="FPIY01000002">
    <property type="protein sequence ID" value="SFW41923.1"/>
    <property type="molecule type" value="Genomic_DNA"/>
</dbReference>
<dbReference type="OrthoDB" id="1189514at2"/>
<sequence length="132" mass="15085">MSETNENILPELSKIPEDKLTVILNEYIALMGTTKYVQYIFLAIGAIVLFYNIFIAGNTYTYSEYNNIKLIMLVVACLFGGGLILFGIVFYTKQLRVRGNLKEIAEKQKLDFKKVHKEFNVLVKDNFGGYPI</sequence>
<organism evidence="2 3">
    <name type="scientific">Cellulophaga fucicola</name>
    <dbReference type="NCBI Taxonomy" id="76595"/>
    <lineage>
        <taxon>Bacteria</taxon>
        <taxon>Pseudomonadati</taxon>
        <taxon>Bacteroidota</taxon>
        <taxon>Flavobacteriia</taxon>
        <taxon>Flavobacteriales</taxon>
        <taxon>Flavobacteriaceae</taxon>
        <taxon>Cellulophaga</taxon>
    </lineage>
</organism>
<keyword evidence="1" id="KW-0812">Transmembrane</keyword>
<feature type="transmembrane region" description="Helical" evidence="1">
    <location>
        <begin position="36"/>
        <end position="56"/>
    </location>
</feature>
<proteinExistence type="predicted"/>
<dbReference type="STRING" id="76595.SAMN05660313_01569"/>
<keyword evidence="1" id="KW-0472">Membrane</keyword>
<feature type="transmembrane region" description="Helical" evidence="1">
    <location>
        <begin position="68"/>
        <end position="92"/>
    </location>
</feature>
<gene>
    <name evidence="2" type="ORF">SAMN05660313_01569</name>
</gene>
<evidence type="ECO:0000313" key="3">
    <source>
        <dbReference type="Proteomes" id="UP000183257"/>
    </source>
</evidence>
<protein>
    <submittedName>
        <fullName evidence="2">Uncharacterized protein</fullName>
    </submittedName>
</protein>
<name>A0A1K1P378_9FLAO</name>
<evidence type="ECO:0000313" key="2">
    <source>
        <dbReference type="EMBL" id="SFW41923.1"/>
    </source>
</evidence>
<dbReference type="Proteomes" id="UP000183257">
    <property type="component" value="Unassembled WGS sequence"/>
</dbReference>
<dbReference type="RefSeq" id="WP_072303230.1">
    <property type="nucleotide sequence ID" value="NZ_FPIY01000002.1"/>
</dbReference>
<accession>A0A1K1P378</accession>
<keyword evidence="1" id="KW-1133">Transmembrane helix</keyword>
<reference evidence="3" key="1">
    <citation type="submission" date="2016-11" db="EMBL/GenBank/DDBJ databases">
        <authorList>
            <person name="Varghese N."/>
            <person name="Submissions S."/>
        </authorList>
    </citation>
    <scope>NUCLEOTIDE SEQUENCE [LARGE SCALE GENOMIC DNA]</scope>
    <source>
        <strain evidence="3">DSM 24786</strain>
    </source>
</reference>